<gene>
    <name evidence="5" type="ORF">C5Q96_05615</name>
    <name evidence="6" type="ORF">HXM71_02630</name>
</gene>
<dbReference type="SUPFAM" id="SSF53850">
    <property type="entry name" value="Periplasmic binding protein-like II"/>
    <property type="match status" value="1"/>
</dbReference>
<evidence type="ECO:0000313" key="6">
    <source>
        <dbReference type="EMBL" id="MBF1352001.1"/>
    </source>
</evidence>
<dbReference type="AlphaFoldDB" id="A0A2S0L4Z4"/>
<dbReference type="InterPro" id="IPR001638">
    <property type="entry name" value="Solute-binding_3/MltF_N"/>
</dbReference>
<evidence type="ECO:0000256" key="2">
    <source>
        <dbReference type="SAM" id="SignalP"/>
    </source>
</evidence>
<dbReference type="Proteomes" id="UP000722050">
    <property type="component" value="Unassembled WGS sequence"/>
</dbReference>
<feature type="signal peptide" evidence="2">
    <location>
        <begin position="1"/>
        <end position="27"/>
    </location>
</feature>
<dbReference type="SMART" id="SM00062">
    <property type="entry name" value="PBPb"/>
    <property type="match status" value="1"/>
</dbReference>
<dbReference type="EMBL" id="JABZQH010000060">
    <property type="protein sequence ID" value="MBF1352001.1"/>
    <property type="molecule type" value="Genomic_DNA"/>
</dbReference>
<dbReference type="InterPro" id="IPR001320">
    <property type="entry name" value="Iontro_rcpt_C"/>
</dbReference>
<feature type="domain" description="Ionotropic glutamate receptor C-terminal" evidence="4">
    <location>
        <begin position="45"/>
        <end position="267"/>
    </location>
</feature>
<dbReference type="Pfam" id="PF00497">
    <property type="entry name" value="SBP_bac_3"/>
    <property type="match status" value="1"/>
</dbReference>
<evidence type="ECO:0000313" key="5">
    <source>
        <dbReference type="EMBL" id="AVM48351.1"/>
    </source>
</evidence>
<organism evidence="5 7">
    <name type="scientific">Mogibacterium diversum</name>
    <dbReference type="NCBI Taxonomy" id="114527"/>
    <lineage>
        <taxon>Bacteria</taxon>
        <taxon>Bacillati</taxon>
        <taxon>Bacillota</taxon>
        <taxon>Clostridia</taxon>
        <taxon>Peptostreptococcales</taxon>
        <taxon>Anaerovoracaceae</taxon>
        <taxon>Mogibacterium</taxon>
    </lineage>
</organism>
<dbReference type="RefSeq" id="WP_106057424.1">
    <property type="nucleotide sequence ID" value="NZ_CAURSC010000003.1"/>
</dbReference>
<dbReference type="SMART" id="SM00079">
    <property type="entry name" value="PBPe"/>
    <property type="match status" value="1"/>
</dbReference>
<proteinExistence type="predicted"/>
<sequence length="277" mass="31097">MKSKIMKKNMIKCAALVLTIMTAIGLAGCGKNSKSDLEYVKDKGTLVVGLDDTFAPMGFRDKDDKLVGFDIDLARAVTKKMGVKVKFQPIDWSAKEGELKAKNIDCVWNGMSATPDRQKSMSLSNKYLKNRILIMSLDPNVKVNSADDLKNIKIGTQADSSALEAIKKSDKYKEFKNNISEYKTYDEAILDMKAGRIKAVAIDEVYAIYNNKNKDKLYESPFNFGADYYAVGFRKGDTKLTKEFNKAFKEVIDSGEAQKISEKWFGKNLVVFEGYDK</sequence>
<name>A0A2S0L4Z4_9FIRM</name>
<dbReference type="PANTHER" id="PTHR35936">
    <property type="entry name" value="MEMBRANE-BOUND LYTIC MUREIN TRANSGLYCOSYLASE F"/>
    <property type="match status" value="1"/>
</dbReference>
<dbReference type="OrthoDB" id="9775197at2"/>
<reference evidence="7" key="1">
    <citation type="submission" date="2018-02" db="EMBL/GenBank/DDBJ databases">
        <authorList>
            <person name="Holder M.E."/>
            <person name="Ajami N.J."/>
            <person name="Petrosino J.F."/>
        </authorList>
    </citation>
    <scope>NUCLEOTIDE SEQUENCE [LARGE SCALE GENOMIC DNA]</scope>
    <source>
        <strain evidence="7">CCUG 47132</strain>
    </source>
</reference>
<dbReference type="PROSITE" id="PS51257">
    <property type="entry name" value="PROKAR_LIPOPROTEIN"/>
    <property type="match status" value="1"/>
</dbReference>
<dbReference type="GO" id="GO:0016020">
    <property type="term" value="C:membrane"/>
    <property type="evidence" value="ECO:0007669"/>
    <property type="project" value="InterPro"/>
</dbReference>
<dbReference type="KEGG" id="mdv:C5Q96_05615"/>
<evidence type="ECO:0000259" key="4">
    <source>
        <dbReference type="SMART" id="SM00079"/>
    </source>
</evidence>
<evidence type="ECO:0000313" key="7">
    <source>
        <dbReference type="Proteomes" id="UP000237883"/>
    </source>
</evidence>
<dbReference type="EMBL" id="CP027228">
    <property type="protein sequence ID" value="AVM48351.1"/>
    <property type="molecule type" value="Genomic_DNA"/>
</dbReference>
<dbReference type="CDD" id="cd00996">
    <property type="entry name" value="PBP2_AatB_like"/>
    <property type="match status" value="1"/>
</dbReference>
<feature type="domain" description="Solute-binding protein family 3/N-terminal" evidence="3">
    <location>
        <begin position="45"/>
        <end position="268"/>
    </location>
</feature>
<reference evidence="6" key="3">
    <citation type="submission" date="2020-04" db="EMBL/GenBank/DDBJ databases">
        <title>Deep metagenomics examines the oral microbiome during advanced dental caries in children, revealing novel taxa and co-occurrences with host molecules.</title>
        <authorList>
            <person name="Baker J.L."/>
            <person name="Morton J.T."/>
            <person name="Dinis M."/>
            <person name="Alvarez R."/>
            <person name="Tran N.C."/>
            <person name="Knight R."/>
            <person name="Edlund A."/>
        </authorList>
    </citation>
    <scope>NUCLEOTIDE SEQUENCE</scope>
    <source>
        <strain evidence="6">JCVI_24_bin.8</strain>
    </source>
</reference>
<dbReference type="Gene3D" id="3.40.190.10">
    <property type="entry name" value="Periplasmic binding protein-like II"/>
    <property type="match status" value="2"/>
</dbReference>
<accession>A0A2S0L4Z4</accession>
<dbReference type="GeneID" id="78391738"/>
<protein>
    <submittedName>
        <fullName evidence="5">Amino acid ABC transporter substrate-binding protein</fullName>
    </submittedName>
</protein>
<reference evidence="5" key="2">
    <citation type="submission" date="2018-02" db="EMBL/GenBank/DDBJ databases">
        <authorList>
            <person name="Cohen D.B."/>
            <person name="Kent A.D."/>
        </authorList>
    </citation>
    <scope>NUCLEOTIDE SEQUENCE [LARGE SCALE GENOMIC DNA]</scope>
    <source>
        <strain evidence="5">CCUG 47132</strain>
    </source>
</reference>
<dbReference type="Proteomes" id="UP000237883">
    <property type="component" value="Chromosome"/>
</dbReference>
<keyword evidence="1 2" id="KW-0732">Signal</keyword>
<dbReference type="PANTHER" id="PTHR35936:SF34">
    <property type="entry name" value="ABC TRANSPORTER EXTRACELLULAR-BINDING PROTEIN YCKB-RELATED"/>
    <property type="match status" value="1"/>
</dbReference>
<evidence type="ECO:0000256" key="1">
    <source>
        <dbReference type="ARBA" id="ARBA00022729"/>
    </source>
</evidence>
<keyword evidence="7" id="KW-1185">Reference proteome</keyword>
<dbReference type="GO" id="GO:0015276">
    <property type="term" value="F:ligand-gated monoatomic ion channel activity"/>
    <property type="evidence" value="ECO:0007669"/>
    <property type="project" value="InterPro"/>
</dbReference>
<feature type="chain" id="PRO_5044578798" evidence="2">
    <location>
        <begin position="28"/>
        <end position="277"/>
    </location>
</feature>
<evidence type="ECO:0000259" key="3">
    <source>
        <dbReference type="SMART" id="SM00062"/>
    </source>
</evidence>